<dbReference type="InterPro" id="IPR003856">
    <property type="entry name" value="LPS_length_determ_N"/>
</dbReference>
<dbReference type="EMBL" id="PQAP01000225">
    <property type="protein sequence ID" value="PWB67895.1"/>
    <property type="molecule type" value="Genomic_DNA"/>
</dbReference>
<evidence type="ECO:0000313" key="9">
    <source>
        <dbReference type="Proteomes" id="UP000250918"/>
    </source>
</evidence>
<keyword evidence="5 6" id="KW-0472">Membrane</keyword>
<keyword evidence="2" id="KW-1003">Cell membrane</keyword>
<evidence type="ECO:0000313" key="8">
    <source>
        <dbReference type="EMBL" id="PWB67895.1"/>
    </source>
</evidence>
<comment type="caution">
    <text evidence="8">The sequence shown here is derived from an EMBL/GenBank/DDBJ whole genome shotgun (WGS) entry which is preliminary data.</text>
</comment>
<evidence type="ECO:0000256" key="2">
    <source>
        <dbReference type="ARBA" id="ARBA00022475"/>
    </source>
</evidence>
<dbReference type="Pfam" id="PF02706">
    <property type="entry name" value="Wzz"/>
    <property type="match status" value="1"/>
</dbReference>
<dbReference type="InterPro" id="IPR050445">
    <property type="entry name" value="Bact_polysacc_biosynth/exp"/>
</dbReference>
<evidence type="ECO:0000256" key="1">
    <source>
        <dbReference type="ARBA" id="ARBA00004651"/>
    </source>
</evidence>
<feature type="transmembrane region" description="Helical" evidence="6">
    <location>
        <begin position="35"/>
        <end position="54"/>
    </location>
</feature>
<evidence type="ECO:0000256" key="3">
    <source>
        <dbReference type="ARBA" id="ARBA00022692"/>
    </source>
</evidence>
<dbReference type="GO" id="GO:0005886">
    <property type="term" value="C:plasma membrane"/>
    <property type="evidence" value="ECO:0007669"/>
    <property type="project" value="UniProtKB-SubCell"/>
</dbReference>
<comment type="subcellular location">
    <subcellularLocation>
        <location evidence="1">Cell membrane</location>
        <topology evidence="1">Multi-pass membrane protein</topology>
    </subcellularLocation>
</comment>
<dbReference type="Proteomes" id="UP000250918">
    <property type="component" value="Unassembled WGS sequence"/>
</dbReference>
<protein>
    <recommendedName>
        <fullName evidence="7">Polysaccharide chain length determinant N-terminal domain-containing protein</fullName>
    </recommendedName>
</protein>
<evidence type="ECO:0000259" key="7">
    <source>
        <dbReference type="Pfam" id="PF02706"/>
    </source>
</evidence>
<sequence length="378" mass="42548">MITDARESGDSDSKSSEITTTVFDIATLLMRKRKFIGLCLAVTLLPALIVLLLMSNQYRSTATILPASPTNQLTSLSAMVGLSMPQEQDESSSELYPEILRSRQILSAVLKPTYQYTDDGALKLITLTEYFGEDNPDKLCDQLAGITSISTSKTTGTITVSVDTKYPELSQSILNTYLSELEHYNMVSRKSKAREVEQYLARELAARRQELAACQDSLKSFQESNLNWSETSNPYLLRELAALQREVAIKEQAYAFLSQQYEASKLKVQEDTPIVRVLDKPNLPTVKSSPFRLQILTVIGLLTFIAAILIIAIGENLRMRARATERQSYHRFRENFATVFPTLSRRILPEYTAPTDTATTPERNHRGVLVLHKQEKPR</sequence>
<feature type="transmembrane region" description="Helical" evidence="6">
    <location>
        <begin position="291"/>
        <end position="313"/>
    </location>
</feature>
<evidence type="ECO:0000256" key="4">
    <source>
        <dbReference type="ARBA" id="ARBA00022989"/>
    </source>
</evidence>
<proteinExistence type="predicted"/>
<name>A0A855X342_9BACT</name>
<gene>
    <name evidence="8" type="ORF">C3F09_12615</name>
</gene>
<evidence type="ECO:0000256" key="6">
    <source>
        <dbReference type="SAM" id="Phobius"/>
    </source>
</evidence>
<dbReference type="GO" id="GO:0004713">
    <property type="term" value="F:protein tyrosine kinase activity"/>
    <property type="evidence" value="ECO:0007669"/>
    <property type="project" value="TreeGrafter"/>
</dbReference>
<feature type="domain" description="Polysaccharide chain length determinant N-terminal" evidence="7">
    <location>
        <begin position="22"/>
        <end position="111"/>
    </location>
</feature>
<keyword evidence="3 6" id="KW-0812">Transmembrane</keyword>
<evidence type="ECO:0000256" key="5">
    <source>
        <dbReference type="ARBA" id="ARBA00023136"/>
    </source>
</evidence>
<dbReference type="AlphaFoldDB" id="A0A855X342"/>
<keyword evidence="4 6" id="KW-1133">Transmembrane helix</keyword>
<dbReference type="PANTHER" id="PTHR32309:SF13">
    <property type="entry name" value="FERRIC ENTEROBACTIN TRANSPORT PROTEIN FEPE"/>
    <property type="match status" value="1"/>
</dbReference>
<organism evidence="8 9">
    <name type="scientific">candidate division GN15 bacterium</name>
    <dbReference type="NCBI Taxonomy" id="2072418"/>
    <lineage>
        <taxon>Bacteria</taxon>
        <taxon>candidate division GN15</taxon>
    </lineage>
</organism>
<accession>A0A855X342</accession>
<reference evidence="8 9" key="1">
    <citation type="journal article" date="2018" name="ISME J.">
        <title>A methanotrophic archaeon couples anaerobic oxidation of methane to Fe(III) reduction.</title>
        <authorList>
            <person name="Cai C."/>
            <person name="Leu A.O."/>
            <person name="Xie G.J."/>
            <person name="Guo J."/>
            <person name="Feng Y."/>
            <person name="Zhao J.X."/>
            <person name="Tyson G.W."/>
            <person name="Yuan Z."/>
            <person name="Hu S."/>
        </authorList>
    </citation>
    <scope>NUCLEOTIDE SEQUENCE [LARGE SCALE GENOMIC DNA]</scope>
    <source>
        <strain evidence="8">FeB_12</strain>
    </source>
</reference>
<dbReference type="PANTHER" id="PTHR32309">
    <property type="entry name" value="TYROSINE-PROTEIN KINASE"/>
    <property type="match status" value="1"/>
</dbReference>